<dbReference type="Proteomes" id="UP001634393">
    <property type="component" value="Unassembled WGS sequence"/>
</dbReference>
<evidence type="ECO:0000313" key="2">
    <source>
        <dbReference type="Proteomes" id="UP001634393"/>
    </source>
</evidence>
<sequence length="130" mass="15184">MMLFPWKVDRVLSEDESKNTRERLAVKLYTCTDNKAEKGQGYSLCVEDGNLMFSIAQFDTLDIKLEEMFDRIMNFDVFRSRVEDVNSRQLEGKVPNKDEYFPLNEDSDLINLVKLYTSIGETMVHVRFAP</sequence>
<organism evidence="1 2">
    <name type="scientific">Penstemon smallii</name>
    <dbReference type="NCBI Taxonomy" id="265156"/>
    <lineage>
        <taxon>Eukaryota</taxon>
        <taxon>Viridiplantae</taxon>
        <taxon>Streptophyta</taxon>
        <taxon>Embryophyta</taxon>
        <taxon>Tracheophyta</taxon>
        <taxon>Spermatophyta</taxon>
        <taxon>Magnoliopsida</taxon>
        <taxon>eudicotyledons</taxon>
        <taxon>Gunneridae</taxon>
        <taxon>Pentapetalae</taxon>
        <taxon>asterids</taxon>
        <taxon>lamiids</taxon>
        <taxon>Lamiales</taxon>
        <taxon>Plantaginaceae</taxon>
        <taxon>Cheloneae</taxon>
        <taxon>Penstemon</taxon>
    </lineage>
</organism>
<comment type="caution">
    <text evidence="1">The sequence shown here is derived from an EMBL/GenBank/DDBJ whole genome shotgun (WGS) entry which is preliminary data.</text>
</comment>
<proteinExistence type="predicted"/>
<reference evidence="1 2" key="1">
    <citation type="submission" date="2024-12" db="EMBL/GenBank/DDBJ databases">
        <title>The unique morphological basis and parallel evolutionary history of personate flowers in Penstemon.</title>
        <authorList>
            <person name="Depatie T.H."/>
            <person name="Wessinger C.A."/>
        </authorList>
    </citation>
    <scope>NUCLEOTIDE SEQUENCE [LARGE SCALE GENOMIC DNA]</scope>
    <source>
        <strain evidence="1">WTNN_2</strain>
        <tissue evidence="1">Leaf</tissue>
    </source>
</reference>
<accession>A0ABD3TQE5</accession>
<gene>
    <name evidence="1" type="ORF">ACJIZ3_023432</name>
</gene>
<name>A0ABD3TQE5_9LAMI</name>
<protein>
    <submittedName>
        <fullName evidence="1">Uncharacterized protein</fullName>
    </submittedName>
</protein>
<evidence type="ECO:0000313" key="1">
    <source>
        <dbReference type="EMBL" id="KAL3838841.1"/>
    </source>
</evidence>
<dbReference type="AlphaFoldDB" id="A0ABD3TQE5"/>
<keyword evidence="2" id="KW-1185">Reference proteome</keyword>
<dbReference type="EMBL" id="JBJXBP010000003">
    <property type="protein sequence ID" value="KAL3838841.1"/>
    <property type="molecule type" value="Genomic_DNA"/>
</dbReference>